<gene>
    <name evidence="1" type="ORF">THF1D04_220026</name>
</gene>
<evidence type="ECO:0000313" key="2">
    <source>
        <dbReference type="Proteomes" id="UP001295420"/>
    </source>
</evidence>
<protein>
    <recommendedName>
        <fullName evidence="3">DUF2857 family protein</fullName>
    </recommendedName>
</protein>
<accession>A0AAU9Q4Q5</accession>
<dbReference type="Proteomes" id="UP001295420">
    <property type="component" value="Unassembled WGS sequence"/>
</dbReference>
<evidence type="ECO:0000313" key="1">
    <source>
        <dbReference type="EMBL" id="CAH1528741.1"/>
    </source>
</evidence>
<dbReference type="RefSeq" id="WP_039977435.1">
    <property type="nucleotide sequence ID" value="NZ_CAKMTQ010000015.1"/>
</dbReference>
<reference evidence="1" key="1">
    <citation type="submission" date="2022-01" db="EMBL/GenBank/DDBJ databases">
        <authorList>
            <person name="Lagorce A."/>
        </authorList>
    </citation>
    <scope>NUCLEOTIDE SEQUENCE</scope>
    <source>
        <strain evidence="1">Th15_F1_D04</strain>
    </source>
</reference>
<sequence>MTQQTTTLTSEVHWAVLNHLAHMACNGQDATLMAAGFNAKMIRQLKQHSLTEIKQLSHSICGRQCAVDVDVLRKALEMVDIPEDIVVFLQLGSSNKALTHFFAIKGTVPAQWRKAVKAGPSFRQRCVPPSQVTALWTCLESLPVEHVREINREQIIMVAKTCQLSIGAIWAEICGDSERC</sequence>
<dbReference type="AlphaFoldDB" id="A0AAU9Q4Q5"/>
<dbReference type="EMBL" id="CAKMTQ010000015">
    <property type="protein sequence ID" value="CAH1528741.1"/>
    <property type="molecule type" value="Genomic_DNA"/>
</dbReference>
<name>A0AAU9Q4Q5_9VIBR</name>
<comment type="caution">
    <text evidence="1">The sequence shown here is derived from an EMBL/GenBank/DDBJ whole genome shotgun (WGS) entry which is preliminary data.</text>
</comment>
<evidence type="ECO:0008006" key="3">
    <source>
        <dbReference type="Google" id="ProtNLM"/>
    </source>
</evidence>
<dbReference type="Pfam" id="PF11198">
    <property type="entry name" value="DUF2857"/>
    <property type="match status" value="1"/>
</dbReference>
<proteinExistence type="predicted"/>
<dbReference type="InterPro" id="IPR021364">
    <property type="entry name" value="DUF2857"/>
</dbReference>
<organism evidence="1 2">
    <name type="scientific">Vibrio owensii</name>
    <dbReference type="NCBI Taxonomy" id="696485"/>
    <lineage>
        <taxon>Bacteria</taxon>
        <taxon>Pseudomonadati</taxon>
        <taxon>Pseudomonadota</taxon>
        <taxon>Gammaproteobacteria</taxon>
        <taxon>Vibrionales</taxon>
        <taxon>Vibrionaceae</taxon>
        <taxon>Vibrio</taxon>
    </lineage>
</organism>